<dbReference type="AlphaFoldDB" id="A0A0D2NVI8"/>
<keyword evidence="2" id="KW-1185">Reference proteome</keyword>
<evidence type="ECO:0000313" key="1">
    <source>
        <dbReference type="EMBL" id="KJA22844.1"/>
    </source>
</evidence>
<accession>A0A0D2NVI8</accession>
<dbReference type="EMBL" id="KN817547">
    <property type="protein sequence ID" value="KJA22844.1"/>
    <property type="molecule type" value="Genomic_DNA"/>
</dbReference>
<dbReference type="Proteomes" id="UP000054270">
    <property type="component" value="Unassembled WGS sequence"/>
</dbReference>
<evidence type="ECO:0000313" key="2">
    <source>
        <dbReference type="Proteomes" id="UP000054270"/>
    </source>
</evidence>
<protein>
    <submittedName>
        <fullName evidence="1">Uncharacterized protein</fullName>
    </submittedName>
</protein>
<sequence>MGRGAKVMLLQQRKRAPLCNTGTSADTPGNTREPQDKVYLAPSKRNTRPAPRHRCGRSTGAVRSLLLQHDGAFLSSKMWTVVSWYTLSTVLSQSGSLTGERIGMRQSWWLI</sequence>
<organism evidence="1 2">
    <name type="scientific">Hypholoma sublateritium (strain FD-334 SS-4)</name>
    <dbReference type="NCBI Taxonomy" id="945553"/>
    <lineage>
        <taxon>Eukaryota</taxon>
        <taxon>Fungi</taxon>
        <taxon>Dikarya</taxon>
        <taxon>Basidiomycota</taxon>
        <taxon>Agaricomycotina</taxon>
        <taxon>Agaricomycetes</taxon>
        <taxon>Agaricomycetidae</taxon>
        <taxon>Agaricales</taxon>
        <taxon>Agaricineae</taxon>
        <taxon>Strophariaceae</taxon>
        <taxon>Hypholoma</taxon>
    </lineage>
</organism>
<proteinExistence type="predicted"/>
<gene>
    <name evidence="1" type="ORF">HYPSUDRAFT_40634</name>
</gene>
<reference evidence="2" key="1">
    <citation type="submission" date="2014-04" db="EMBL/GenBank/DDBJ databases">
        <title>Evolutionary Origins and Diversification of the Mycorrhizal Mutualists.</title>
        <authorList>
            <consortium name="DOE Joint Genome Institute"/>
            <consortium name="Mycorrhizal Genomics Consortium"/>
            <person name="Kohler A."/>
            <person name="Kuo A."/>
            <person name="Nagy L.G."/>
            <person name="Floudas D."/>
            <person name="Copeland A."/>
            <person name="Barry K.W."/>
            <person name="Cichocki N."/>
            <person name="Veneault-Fourrey C."/>
            <person name="LaButti K."/>
            <person name="Lindquist E.A."/>
            <person name="Lipzen A."/>
            <person name="Lundell T."/>
            <person name="Morin E."/>
            <person name="Murat C."/>
            <person name="Riley R."/>
            <person name="Ohm R."/>
            <person name="Sun H."/>
            <person name="Tunlid A."/>
            <person name="Henrissat B."/>
            <person name="Grigoriev I.V."/>
            <person name="Hibbett D.S."/>
            <person name="Martin F."/>
        </authorList>
    </citation>
    <scope>NUCLEOTIDE SEQUENCE [LARGE SCALE GENOMIC DNA]</scope>
    <source>
        <strain evidence="2">FD-334 SS-4</strain>
    </source>
</reference>
<name>A0A0D2NVI8_HYPSF</name>